<reference evidence="3" key="1">
    <citation type="submission" date="2023-02" db="EMBL/GenBank/DDBJ databases">
        <title>Identification and recombinant expression of a fungal hydrolase from Papiliotrema laurentii that hydrolyzes apple cutin and clears colloidal polyester polyurethane.</title>
        <authorList>
            <consortium name="DOE Joint Genome Institute"/>
            <person name="Roman V.A."/>
            <person name="Bojanowski C."/>
            <person name="Crable B.R."/>
            <person name="Wagner D.N."/>
            <person name="Hung C.S."/>
            <person name="Nadeau L.J."/>
            <person name="Schratz L."/>
            <person name="Haridas S."/>
            <person name="Pangilinan J."/>
            <person name="Lipzen A."/>
            <person name="Na H."/>
            <person name="Yan M."/>
            <person name="Ng V."/>
            <person name="Grigoriev I.V."/>
            <person name="Spatafora J.W."/>
            <person name="Barlow D."/>
            <person name="Biffinger J."/>
            <person name="Kelley-Loughnane N."/>
            <person name="Varaljay V.A."/>
            <person name="Crookes-Goodson W.J."/>
        </authorList>
    </citation>
    <scope>NUCLEOTIDE SEQUENCE</scope>
    <source>
        <strain evidence="3">5307AH</strain>
    </source>
</reference>
<comment type="similarity">
    <text evidence="1">Belongs to the TMA16 family.</text>
</comment>
<dbReference type="Proteomes" id="UP001182556">
    <property type="component" value="Unassembled WGS sequence"/>
</dbReference>
<evidence type="ECO:0000256" key="1">
    <source>
        <dbReference type="ARBA" id="ARBA00034127"/>
    </source>
</evidence>
<evidence type="ECO:0000256" key="2">
    <source>
        <dbReference type="SAM" id="MobiDB-lite"/>
    </source>
</evidence>
<evidence type="ECO:0008006" key="5">
    <source>
        <dbReference type="Google" id="ProtNLM"/>
    </source>
</evidence>
<evidence type="ECO:0000313" key="3">
    <source>
        <dbReference type="EMBL" id="KAK1925339.1"/>
    </source>
</evidence>
<dbReference type="EMBL" id="JAODAN010000003">
    <property type="protein sequence ID" value="KAK1925339.1"/>
    <property type="molecule type" value="Genomic_DNA"/>
</dbReference>
<dbReference type="InterPro" id="IPR038356">
    <property type="entry name" value="Tma16_sf"/>
</dbReference>
<dbReference type="GO" id="GO:0005634">
    <property type="term" value="C:nucleus"/>
    <property type="evidence" value="ECO:0007669"/>
    <property type="project" value="TreeGrafter"/>
</dbReference>
<organism evidence="3 4">
    <name type="scientific">Papiliotrema laurentii</name>
    <name type="common">Cryptococcus laurentii</name>
    <dbReference type="NCBI Taxonomy" id="5418"/>
    <lineage>
        <taxon>Eukaryota</taxon>
        <taxon>Fungi</taxon>
        <taxon>Dikarya</taxon>
        <taxon>Basidiomycota</taxon>
        <taxon>Agaricomycotina</taxon>
        <taxon>Tremellomycetes</taxon>
        <taxon>Tremellales</taxon>
        <taxon>Rhynchogastremaceae</taxon>
        <taxon>Papiliotrema</taxon>
    </lineage>
</organism>
<dbReference type="PANTHER" id="PTHR13349">
    <property type="entry name" value="TRANSLATION MACHINERY-ASSOCIATED PROTEIN 16"/>
    <property type="match status" value="1"/>
</dbReference>
<dbReference type="PANTHER" id="PTHR13349:SF2">
    <property type="entry name" value="TRANSLATION MACHINERY-ASSOCIATED PROTEIN 16"/>
    <property type="match status" value="1"/>
</dbReference>
<dbReference type="InterPro" id="IPR021346">
    <property type="entry name" value="Tma16"/>
</dbReference>
<comment type="caution">
    <text evidence="3">The sequence shown here is derived from an EMBL/GenBank/DDBJ whole genome shotgun (WGS) entry which is preliminary data.</text>
</comment>
<dbReference type="Gene3D" id="1.20.1440.170">
    <property type="entry name" value="Translation machinery-associated protein 16-like"/>
    <property type="match status" value="1"/>
</dbReference>
<gene>
    <name evidence="3" type="ORF">DB88DRAFT_483624</name>
</gene>
<proteinExistence type="inferred from homology"/>
<feature type="region of interest" description="Disordered" evidence="2">
    <location>
        <begin position="1"/>
        <end position="26"/>
    </location>
</feature>
<evidence type="ECO:0000313" key="4">
    <source>
        <dbReference type="Proteomes" id="UP001182556"/>
    </source>
</evidence>
<name>A0AAD9FSF5_PAPLA</name>
<dbReference type="AlphaFoldDB" id="A0AAD9FSF5"/>
<keyword evidence="4" id="KW-1185">Reference proteome</keyword>
<feature type="region of interest" description="Disordered" evidence="2">
    <location>
        <begin position="181"/>
        <end position="208"/>
    </location>
</feature>
<sequence>MGNRKITSKTIKGKEGLHPGSRKAGQLNRVHLRVSKLQGQAKLRKGSHSLKLQRPLFFLHSLTSPHPLTLPSLRALISTVYLARHDARIAELEAERRAGRPKQKELLELEAAKKRDIAEYETGMEVPDLTHAPTVKLLYSLLESDTTLQPSHVDLLRQIRLFKNSPGEVIVSKPGRTANMGLMTGGEVGVGEDWTNGEEEVPSMEVEK</sequence>
<accession>A0AAD9FSF5</accession>
<protein>
    <recommendedName>
        <fullName evidence="5">Translation machinery-associated protein 16</fullName>
    </recommendedName>
</protein>
<dbReference type="Pfam" id="PF11176">
    <property type="entry name" value="Tma16"/>
    <property type="match status" value="1"/>
</dbReference>